<dbReference type="GO" id="GO:0006355">
    <property type="term" value="P:regulation of DNA-templated transcription"/>
    <property type="evidence" value="ECO:0007669"/>
    <property type="project" value="UniProtKB-ARBA"/>
</dbReference>
<dbReference type="GO" id="GO:0008270">
    <property type="term" value="F:zinc ion binding"/>
    <property type="evidence" value="ECO:0007669"/>
    <property type="project" value="UniProtKB-KW"/>
</dbReference>
<dbReference type="CDD" id="cd19821">
    <property type="entry name" value="Bbox1_BBX-like"/>
    <property type="match status" value="2"/>
</dbReference>
<evidence type="ECO:0000256" key="2">
    <source>
        <dbReference type="ARBA" id="ARBA00010024"/>
    </source>
</evidence>
<evidence type="ECO:0008006" key="15">
    <source>
        <dbReference type="Google" id="ProtNLM"/>
    </source>
</evidence>
<keyword evidence="7 9" id="KW-0539">Nucleus</keyword>
<evidence type="ECO:0000313" key="14">
    <source>
        <dbReference type="Proteomes" id="UP001415857"/>
    </source>
</evidence>
<dbReference type="PROSITE" id="PS51017">
    <property type="entry name" value="CCT"/>
    <property type="match status" value="1"/>
</dbReference>
<gene>
    <name evidence="13" type="ORF">L1049_005887</name>
</gene>
<dbReference type="PROSITE" id="PS50119">
    <property type="entry name" value="ZF_BBOX"/>
    <property type="match status" value="2"/>
</dbReference>
<evidence type="ECO:0000256" key="9">
    <source>
        <dbReference type="PROSITE-ProRule" id="PRU00357"/>
    </source>
</evidence>
<evidence type="ECO:0000259" key="11">
    <source>
        <dbReference type="PROSITE" id="PS50119"/>
    </source>
</evidence>
<keyword evidence="3" id="KW-0479">Metal-binding</keyword>
<comment type="similarity">
    <text evidence="2">Belongs to the CONSTANS family.</text>
</comment>
<dbReference type="InterPro" id="IPR049808">
    <property type="entry name" value="CONSTANS-like_Bbox1"/>
</dbReference>
<feature type="domain" description="CCT" evidence="12">
    <location>
        <begin position="461"/>
        <end position="503"/>
    </location>
</feature>
<reference evidence="13 14" key="1">
    <citation type="journal article" date="2024" name="Plant J.">
        <title>Genome sequences and population genomics reveal climatic adaptation and genomic divergence between two closely related sweetgum species.</title>
        <authorList>
            <person name="Xu W.Q."/>
            <person name="Ren C.Q."/>
            <person name="Zhang X.Y."/>
            <person name="Comes H.P."/>
            <person name="Liu X.H."/>
            <person name="Li Y.G."/>
            <person name="Kettle C.J."/>
            <person name="Jalonen R."/>
            <person name="Gaisberger H."/>
            <person name="Ma Y.Z."/>
            <person name="Qiu Y.X."/>
        </authorList>
    </citation>
    <scope>NUCLEOTIDE SEQUENCE [LARGE SCALE GENOMIC DNA]</scope>
    <source>
        <strain evidence="13">Hangzhou</strain>
    </source>
</reference>
<dbReference type="Proteomes" id="UP001415857">
    <property type="component" value="Unassembled WGS sequence"/>
</dbReference>
<dbReference type="EMBL" id="JBBPBK010000010">
    <property type="protein sequence ID" value="KAK9276355.1"/>
    <property type="molecule type" value="Genomic_DNA"/>
</dbReference>
<proteinExistence type="inferred from homology"/>
<sequence>MEKICEFCTALRPVIYCKADAAHLCLSCDARVHSANALSSRHLRTLLCESCRFRPAYARCLEHRMFLCHGCDQSLHEVSSQHQKRVISRYMGCPSPKDFATLWGFDLNELENSAFQEQLVSTSCGSVDLDTIPRQSWQQIEESLLASEENSTTSVIGAESQVGSSSQQNKIYYKGQHQHDTSSILQQILDLKRLQLTEQNNNSSLTHGQEQTDISSSKFKTSQKLDGDLDQFPQHFHVAGNDLQKIDIPHQDFKVEPFPSPFSQLEHLPSSSTVGIPLHGDPFWQCKSPVRSSQLWSQNMQDLGVCEELDFCDDVNIPDVDPTFQNFEDLFGVDQDPIRALLDDKDVTCSSMENNSSFDKSDNEYARELEGASVASSVYINQSAHVNKDIGPSDQAHHIFGTVDSPHPIRSSYSTLSFALSRLSAESSGTDCLDSGLSPILARGEPSCNSPDMGSAHTEARETAMIRYKEKKKVRMYEKQIRYSSQKARAGVRKRTKGRPVKAEGYESDTINVTRSY</sequence>
<evidence type="ECO:0000256" key="4">
    <source>
        <dbReference type="ARBA" id="ARBA00022737"/>
    </source>
</evidence>
<feature type="compositionally biased region" description="Basic residues" evidence="10">
    <location>
        <begin position="490"/>
        <end position="500"/>
    </location>
</feature>
<evidence type="ECO:0000256" key="8">
    <source>
        <dbReference type="PROSITE-ProRule" id="PRU00024"/>
    </source>
</evidence>
<dbReference type="AlphaFoldDB" id="A0AAP0WTE6"/>
<feature type="region of interest" description="Disordered" evidence="10">
    <location>
        <begin position="201"/>
        <end position="222"/>
    </location>
</feature>
<dbReference type="InterPro" id="IPR010402">
    <property type="entry name" value="CCT_domain"/>
</dbReference>
<feature type="domain" description="B box-type" evidence="11">
    <location>
        <begin position="43"/>
        <end position="87"/>
    </location>
</feature>
<evidence type="ECO:0000256" key="7">
    <source>
        <dbReference type="ARBA" id="ARBA00023242"/>
    </source>
</evidence>
<name>A0AAP0WTE6_LIQFO</name>
<feature type="domain" description="B box-type" evidence="11">
    <location>
        <begin position="1"/>
        <end position="47"/>
    </location>
</feature>
<dbReference type="PANTHER" id="PTHR31717">
    <property type="entry name" value="ZINC FINGER PROTEIN CONSTANS-LIKE 10"/>
    <property type="match status" value="1"/>
</dbReference>
<evidence type="ECO:0000256" key="5">
    <source>
        <dbReference type="ARBA" id="ARBA00022771"/>
    </source>
</evidence>
<keyword evidence="6" id="KW-0862">Zinc</keyword>
<accession>A0AAP0WTE6</accession>
<evidence type="ECO:0000256" key="6">
    <source>
        <dbReference type="ARBA" id="ARBA00022833"/>
    </source>
</evidence>
<evidence type="ECO:0000256" key="1">
    <source>
        <dbReference type="ARBA" id="ARBA00004123"/>
    </source>
</evidence>
<keyword evidence="4" id="KW-0677">Repeat</keyword>
<keyword evidence="14" id="KW-1185">Reference proteome</keyword>
<evidence type="ECO:0000256" key="3">
    <source>
        <dbReference type="ARBA" id="ARBA00022723"/>
    </source>
</evidence>
<dbReference type="PANTHER" id="PTHR31717:SF40">
    <property type="entry name" value="ZINC FINGER PROTEIN CONSTANS-LIKE 10"/>
    <property type="match status" value="1"/>
</dbReference>
<comment type="caution">
    <text evidence="13">The sequence shown here is derived from an EMBL/GenBank/DDBJ whole genome shotgun (WGS) entry which is preliminary data.</text>
</comment>
<protein>
    <recommendedName>
        <fullName evidence="15">Zinc finger protein At1g68190</fullName>
    </recommendedName>
</protein>
<dbReference type="Pfam" id="PF06203">
    <property type="entry name" value="CCT"/>
    <property type="match status" value="1"/>
</dbReference>
<evidence type="ECO:0000256" key="10">
    <source>
        <dbReference type="SAM" id="MobiDB-lite"/>
    </source>
</evidence>
<feature type="region of interest" description="Disordered" evidence="10">
    <location>
        <begin position="488"/>
        <end position="517"/>
    </location>
</feature>
<dbReference type="GO" id="GO:0005634">
    <property type="term" value="C:nucleus"/>
    <property type="evidence" value="ECO:0007669"/>
    <property type="project" value="UniProtKB-SubCell"/>
</dbReference>
<evidence type="ECO:0000259" key="12">
    <source>
        <dbReference type="PROSITE" id="PS51017"/>
    </source>
</evidence>
<dbReference type="SMART" id="SM00336">
    <property type="entry name" value="BBOX"/>
    <property type="match status" value="2"/>
</dbReference>
<dbReference type="InterPro" id="IPR000315">
    <property type="entry name" value="Znf_B-box"/>
</dbReference>
<keyword evidence="5 8" id="KW-0863">Zinc-finger</keyword>
<organism evidence="13 14">
    <name type="scientific">Liquidambar formosana</name>
    <name type="common">Formosan gum</name>
    <dbReference type="NCBI Taxonomy" id="63359"/>
    <lineage>
        <taxon>Eukaryota</taxon>
        <taxon>Viridiplantae</taxon>
        <taxon>Streptophyta</taxon>
        <taxon>Embryophyta</taxon>
        <taxon>Tracheophyta</taxon>
        <taxon>Spermatophyta</taxon>
        <taxon>Magnoliopsida</taxon>
        <taxon>eudicotyledons</taxon>
        <taxon>Gunneridae</taxon>
        <taxon>Pentapetalae</taxon>
        <taxon>Saxifragales</taxon>
        <taxon>Altingiaceae</taxon>
        <taxon>Liquidambar</taxon>
    </lineage>
</organism>
<comment type="subcellular location">
    <subcellularLocation>
        <location evidence="1 9">Nucleus</location>
    </subcellularLocation>
</comment>
<evidence type="ECO:0000313" key="13">
    <source>
        <dbReference type="EMBL" id="KAK9276355.1"/>
    </source>
</evidence>